<dbReference type="Gene3D" id="3.40.50.300">
    <property type="entry name" value="P-loop containing nucleotide triphosphate hydrolases"/>
    <property type="match status" value="1"/>
</dbReference>
<dbReference type="EMBL" id="JACONT010000024">
    <property type="protein sequence ID" value="MBC3942379.1"/>
    <property type="molecule type" value="Genomic_DNA"/>
</dbReference>
<dbReference type="Pfam" id="PF13177">
    <property type="entry name" value="DNA_pol3_delta2"/>
    <property type="match status" value="1"/>
</dbReference>
<dbReference type="PANTHER" id="PTHR11669:SF8">
    <property type="entry name" value="DNA POLYMERASE III SUBUNIT DELTA"/>
    <property type="match status" value="1"/>
</dbReference>
<accession>A0ABR7APK0</accession>
<dbReference type="PANTHER" id="PTHR11669">
    <property type="entry name" value="REPLICATION FACTOR C / DNA POLYMERASE III GAMMA-TAU SUBUNIT"/>
    <property type="match status" value="1"/>
</dbReference>
<protein>
    <submittedName>
        <fullName evidence="1">AAA family ATPase</fullName>
    </submittedName>
</protein>
<name>A0ABR7APK0_9SPHN</name>
<keyword evidence="2" id="KW-1185">Reference proteome</keyword>
<dbReference type="Proteomes" id="UP000597613">
    <property type="component" value="Unassembled WGS sequence"/>
</dbReference>
<evidence type="ECO:0000313" key="1">
    <source>
        <dbReference type="EMBL" id="MBC3942379.1"/>
    </source>
</evidence>
<dbReference type="InterPro" id="IPR050238">
    <property type="entry name" value="DNA_Rep/Repair_Clamp_Loader"/>
</dbReference>
<gene>
    <name evidence="1" type="ORF">H8S47_11900</name>
</gene>
<dbReference type="RefSeq" id="WP_187504076.1">
    <property type="nucleotide sequence ID" value="NZ_CP162536.1"/>
</dbReference>
<proteinExistence type="predicted"/>
<dbReference type="InterPro" id="IPR027417">
    <property type="entry name" value="P-loop_NTPase"/>
</dbReference>
<reference evidence="1 2" key="1">
    <citation type="submission" date="2020-08" db="EMBL/GenBank/DDBJ databases">
        <title>Putative novel bacterial strains isolated from necrotic wheat leaf tissues caused by Xanthomonas translucens.</title>
        <authorList>
            <person name="Tambong J.T."/>
        </authorList>
    </citation>
    <scope>NUCLEOTIDE SEQUENCE [LARGE SCALE GENOMIC DNA]</scope>
    <source>
        <strain evidence="2">DOAB 1063</strain>
    </source>
</reference>
<comment type="caution">
    <text evidence="1">The sequence shown here is derived from an EMBL/GenBank/DDBJ whole genome shotgun (WGS) entry which is preliminary data.</text>
</comment>
<sequence>MTSIIGNAAAQAAFMATMRGGSLHHAWLIAGPQGVGKASFARAAAMRMLADAADPDAGPDAGSTGLEVPEGNRTRSLMEAGSHPDFRVLARLPKDPEKPDQDLARSITIAQVRTLQPLFATTPSMSPRRVVVIDAIDDLERGGANALLKNLEEPPAGTIFLLVSHAPGRLLPTIRSRCRLLRFEALSDDEVATAIRTLQPDADEGEVAALVRASDGAPGRALRYAGLDIAAIDDAIAAIAQDGDRDNGRRLKLAKALGLKAAQPRYEAFLDRAPAFIADAARTRSGPALRSALDAHAAARDLAGAAIGLSLDAQATVFEMAGIVATLRQ</sequence>
<dbReference type="SUPFAM" id="SSF52540">
    <property type="entry name" value="P-loop containing nucleoside triphosphate hydrolases"/>
    <property type="match status" value="1"/>
</dbReference>
<evidence type="ECO:0000313" key="2">
    <source>
        <dbReference type="Proteomes" id="UP000597613"/>
    </source>
</evidence>
<organism evidence="1 2">
    <name type="scientific">Sphingomonas albertensis</name>
    <dbReference type="NCBI Taxonomy" id="2762591"/>
    <lineage>
        <taxon>Bacteria</taxon>
        <taxon>Pseudomonadati</taxon>
        <taxon>Pseudomonadota</taxon>
        <taxon>Alphaproteobacteria</taxon>
        <taxon>Sphingomonadales</taxon>
        <taxon>Sphingomonadaceae</taxon>
        <taxon>Sphingomonas</taxon>
    </lineage>
</organism>